<name>A0A127BBD4_9EURY</name>
<evidence type="ECO:0000313" key="5">
    <source>
        <dbReference type="EMBL" id="MFA4803444.1"/>
    </source>
</evidence>
<keyword evidence="2 4" id="KW-0067">ATP-binding</keyword>
<dbReference type="KEGG" id="pyc:TQ32_09220"/>
<dbReference type="SUPFAM" id="SSF52540">
    <property type="entry name" value="P-loop containing nucleoside triphosphate hydrolases"/>
    <property type="match status" value="1"/>
</dbReference>
<dbReference type="Pfam" id="PF00005">
    <property type="entry name" value="ABC_tran"/>
    <property type="match status" value="1"/>
</dbReference>
<reference evidence="5 7" key="3">
    <citation type="submission" date="2023-03" db="EMBL/GenBank/DDBJ databases">
        <title>Speciation in Pyrococcus: adaptation to high temperature as a mechanism.</title>
        <authorList>
            <person name="Gu J."/>
        </authorList>
    </citation>
    <scope>NUCLEOTIDE SEQUENCE [LARGE SCALE GENOMIC DNA]</scope>
    <source>
        <strain evidence="5 7">LMOA34</strain>
    </source>
</reference>
<dbReference type="GO" id="GO:0016887">
    <property type="term" value="F:ATP hydrolysis activity"/>
    <property type="evidence" value="ECO:0007669"/>
    <property type="project" value="InterPro"/>
</dbReference>
<proteinExistence type="predicted"/>
<dbReference type="EMBL" id="CP010835">
    <property type="protein sequence ID" value="AMM54644.1"/>
    <property type="molecule type" value="Genomic_DNA"/>
</dbReference>
<dbReference type="PATRIC" id="fig|1609559.3.peg.1913"/>
<dbReference type="InterPro" id="IPR003439">
    <property type="entry name" value="ABC_transporter-like_ATP-bd"/>
</dbReference>
<organism evidence="4 6">
    <name type="scientific">Pyrococcus kukulkanii</name>
    <dbReference type="NCBI Taxonomy" id="1609559"/>
    <lineage>
        <taxon>Archaea</taxon>
        <taxon>Methanobacteriati</taxon>
        <taxon>Methanobacteriota</taxon>
        <taxon>Thermococci</taxon>
        <taxon>Thermococcales</taxon>
        <taxon>Thermococcaceae</taxon>
        <taxon>Pyrococcus</taxon>
    </lineage>
</organism>
<reference evidence="6" key="1">
    <citation type="submission" date="2015-02" db="EMBL/GenBank/DDBJ databases">
        <title>Pyrococcus kukulkanii sp. nov., a novel hyperthermophilic archaeon isolated from a deep-sea hydrothermal vent at the Guaymas Basin.</title>
        <authorList>
            <person name="Oger P.M."/>
            <person name="Callac N."/>
            <person name="Jebbar M."/>
            <person name="Godfroy A."/>
        </authorList>
    </citation>
    <scope>NUCLEOTIDE SEQUENCE [LARGE SCALE GENOMIC DNA]</scope>
    <source>
        <strain evidence="6">NCB100</strain>
    </source>
</reference>
<dbReference type="AlphaFoldDB" id="A0A127BBD4"/>
<reference evidence="4 6" key="2">
    <citation type="journal article" date="2016" name="Int. J. Syst. Evol. Microbiol.">
        <title>Pyrococcus kukulkanii sp. nov., a hyperthermophilic, piezophilic archaeon isolated from a deep-sea hydrothermal vent.</title>
        <authorList>
            <person name="Callac N."/>
            <person name="Oger P."/>
            <person name="Lesongeur F."/>
            <person name="Rattray J.E."/>
            <person name="Vannier P."/>
            <person name="Michoud G."/>
            <person name="Beauverger M."/>
            <person name="Gayet N."/>
            <person name="Rouxel O."/>
            <person name="Jebbar M."/>
            <person name="Godfroy A."/>
        </authorList>
    </citation>
    <scope>NUCLEOTIDE SEQUENCE [LARGE SCALE GENOMIC DNA]</scope>
    <source>
        <strain evidence="4 6">NCB100</strain>
    </source>
</reference>
<feature type="domain" description="ABC transporter" evidence="3">
    <location>
        <begin position="4"/>
        <end position="234"/>
    </location>
</feature>
<keyword evidence="7" id="KW-1185">Reference proteome</keyword>
<dbReference type="PANTHER" id="PTHR43613">
    <property type="entry name" value="ABC TRANSPORTER, ATP-BINDING PROTEIN"/>
    <property type="match status" value="1"/>
</dbReference>
<dbReference type="EMBL" id="JARRIG010000001">
    <property type="protein sequence ID" value="MFA4803444.1"/>
    <property type="molecule type" value="Genomic_DNA"/>
</dbReference>
<dbReference type="PANTHER" id="PTHR43613:SF1">
    <property type="entry name" value="ABC TRANSPORTER, ATP-BINDING PROTEIN"/>
    <property type="match status" value="1"/>
</dbReference>
<evidence type="ECO:0000256" key="2">
    <source>
        <dbReference type="ARBA" id="ARBA00022840"/>
    </source>
</evidence>
<evidence type="ECO:0000256" key="1">
    <source>
        <dbReference type="ARBA" id="ARBA00022741"/>
    </source>
</evidence>
<dbReference type="SMART" id="SM00382">
    <property type="entry name" value="AAA"/>
    <property type="match status" value="1"/>
</dbReference>
<dbReference type="Proteomes" id="UP000070587">
    <property type="component" value="Chromosome"/>
</dbReference>
<keyword evidence="1" id="KW-0547">Nucleotide-binding</keyword>
<accession>A0A127BBD4</accession>
<dbReference type="GeneID" id="28492016"/>
<dbReference type="Gene3D" id="3.40.50.300">
    <property type="entry name" value="P-loop containing nucleotide triphosphate hydrolases"/>
    <property type="match status" value="1"/>
</dbReference>
<evidence type="ECO:0000313" key="4">
    <source>
        <dbReference type="EMBL" id="AMM54644.1"/>
    </source>
</evidence>
<dbReference type="InterPro" id="IPR003593">
    <property type="entry name" value="AAA+_ATPase"/>
</dbReference>
<dbReference type="CDD" id="cd03230">
    <property type="entry name" value="ABC_DR_subfamily_A"/>
    <property type="match status" value="1"/>
</dbReference>
<dbReference type="Proteomes" id="UP001571980">
    <property type="component" value="Unassembled WGS sequence"/>
</dbReference>
<protein>
    <submittedName>
        <fullName evidence="4 5">ABC transporter ATP-binding protein</fullName>
    </submittedName>
</protein>
<dbReference type="RefSeq" id="WP_068323805.1">
    <property type="nucleotide sequence ID" value="NZ_CP010835.1"/>
</dbReference>
<dbReference type="InterPro" id="IPR027417">
    <property type="entry name" value="P-loop_NTPase"/>
</dbReference>
<evidence type="ECO:0000259" key="3">
    <source>
        <dbReference type="PROSITE" id="PS50893"/>
    </source>
</evidence>
<dbReference type="STRING" id="1609559.TQ32_09220"/>
<dbReference type="PROSITE" id="PS50893">
    <property type="entry name" value="ABC_TRANSPORTER_2"/>
    <property type="match status" value="1"/>
</dbReference>
<dbReference type="GO" id="GO:0005524">
    <property type="term" value="F:ATP binding"/>
    <property type="evidence" value="ECO:0007669"/>
    <property type="project" value="UniProtKB-KW"/>
</dbReference>
<evidence type="ECO:0000313" key="7">
    <source>
        <dbReference type="Proteomes" id="UP001571980"/>
    </source>
</evidence>
<sequence length="241" mass="27038">MVAVKVEKLEKDYGKVKALKGISFTIEEGEIFGLIGPNGAGKSTTLRILATLLMPTGGRAEVFGYDVVKEAEEVRKLISYLPEEAGAYKRLTGLEYLEFMAKLYAKDKKKAEEMLKLGIELSGLGERLRDKVSTYSKGMTRRLLLARALMVKPKLAILDEPTSGLDIMNAFEIRKTIKEFVREGVTFLISSHNMLEVEYLCDRVALIHKGRIVEIGEPEELKAKYNAENLEEVFMEAINNV</sequence>
<dbReference type="OrthoDB" id="87732at2157"/>
<gene>
    <name evidence="5" type="ORF">P8X34_01570</name>
    <name evidence="4" type="ORF">TQ32_09220</name>
</gene>
<evidence type="ECO:0000313" key="6">
    <source>
        <dbReference type="Proteomes" id="UP000070587"/>
    </source>
</evidence>